<sequence>MFSERSHINVADAKGQEHTFQIRLGWCDCLFFDSSMIMPQQDNVVKYFYDNFDASPKIQAIGTYKIQAKTLEPGY</sequence>
<organism evidence="1 2">
    <name type="scientific">Dictyobacter kobayashii</name>
    <dbReference type="NCBI Taxonomy" id="2014872"/>
    <lineage>
        <taxon>Bacteria</taxon>
        <taxon>Bacillati</taxon>
        <taxon>Chloroflexota</taxon>
        <taxon>Ktedonobacteria</taxon>
        <taxon>Ktedonobacterales</taxon>
        <taxon>Dictyobacteraceae</taxon>
        <taxon>Dictyobacter</taxon>
    </lineage>
</organism>
<name>A0A402APN6_9CHLR</name>
<dbReference type="Proteomes" id="UP000287188">
    <property type="component" value="Unassembled WGS sequence"/>
</dbReference>
<keyword evidence="2" id="KW-1185">Reference proteome</keyword>
<evidence type="ECO:0000313" key="1">
    <source>
        <dbReference type="EMBL" id="GCE20985.1"/>
    </source>
</evidence>
<accession>A0A402APN6</accession>
<dbReference type="EMBL" id="BIFS01000001">
    <property type="protein sequence ID" value="GCE20985.1"/>
    <property type="molecule type" value="Genomic_DNA"/>
</dbReference>
<dbReference type="AlphaFoldDB" id="A0A402APN6"/>
<proteinExistence type="predicted"/>
<gene>
    <name evidence="1" type="ORF">KDK_47850</name>
</gene>
<comment type="caution">
    <text evidence="1">The sequence shown here is derived from an EMBL/GenBank/DDBJ whole genome shotgun (WGS) entry which is preliminary data.</text>
</comment>
<protein>
    <submittedName>
        <fullName evidence="1">Uncharacterized protein</fullName>
    </submittedName>
</protein>
<evidence type="ECO:0000313" key="2">
    <source>
        <dbReference type="Proteomes" id="UP000287188"/>
    </source>
</evidence>
<reference evidence="2" key="1">
    <citation type="submission" date="2018-12" db="EMBL/GenBank/DDBJ databases">
        <title>Tengunoibacter tsumagoiensis gen. nov., sp. nov., Dictyobacter kobayashii sp. nov., D. alpinus sp. nov., and D. joshuensis sp. nov. and description of Dictyobacteraceae fam. nov. within the order Ktedonobacterales isolated from Tengu-no-mugimeshi.</title>
        <authorList>
            <person name="Wang C.M."/>
            <person name="Zheng Y."/>
            <person name="Sakai Y."/>
            <person name="Toyoda A."/>
            <person name="Minakuchi Y."/>
            <person name="Abe K."/>
            <person name="Yokota A."/>
            <person name="Yabe S."/>
        </authorList>
    </citation>
    <scope>NUCLEOTIDE SEQUENCE [LARGE SCALE GENOMIC DNA]</scope>
    <source>
        <strain evidence="2">Uno11</strain>
    </source>
</reference>